<name>A0A0N0XZ32_9ACTN</name>
<dbReference type="AlphaFoldDB" id="A0A0N0XZ32"/>
<comment type="caution">
    <text evidence="1">The sequence shown here is derived from an EMBL/GenBank/DDBJ whole genome shotgun (WGS) entry which is preliminary data.</text>
</comment>
<sequence length="124" mass="13396">DALRYLFAIIEGGIRVVGAVVNGLAELWQWSAMFSSATSGDWGRLTSLVAGEMDVGNAAEDAAGDLQNLGTEALTLEERLAELKTAFDELFGAQMSIDEATIRYRQGIRDLNEELTKGARTLSL</sequence>
<evidence type="ECO:0000313" key="2">
    <source>
        <dbReference type="Proteomes" id="UP000037982"/>
    </source>
</evidence>
<gene>
    <name evidence="1" type="ORF">ADL29_11135</name>
</gene>
<dbReference type="EMBL" id="LGKG01000084">
    <property type="protein sequence ID" value="KPC64587.1"/>
    <property type="molecule type" value="Genomic_DNA"/>
</dbReference>
<evidence type="ECO:0000313" key="1">
    <source>
        <dbReference type="EMBL" id="KPC64587.1"/>
    </source>
</evidence>
<proteinExistence type="predicted"/>
<feature type="non-terminal residue" evidence="1">
    <location>
        <position position="1"/>
    </location>
</feature>
<accession>A0A0N0XZ32</accession>
<feature type="non-terminal residue" evidence="1">
    <location>
        <position position="124"/>
    </location>
</feature>
<dbReference type="Proteomes" id="UP000037982">
    <property type="component" value="Unassembled WGS sequence"/>
</dbReference>
<reference evidence="2" key="1">
    <citation type="submission" date="2015-07" db="EMBL/GenBank/DDBJ databases">
        <authorList>
            <person name="Ju K.-S."/>
            <person name="Doroghazi J.R."/>
            <person name="Metcalf W.W."/>
        </authorList>
    </citation>
    <scope>NUCLEOTIDE SEQUENCE [LARGE SCALE GENOMIC DNA]</scope>
    <source>
        <strain evidence="2">NRRL ISP-5002</strain>
    </source>
</reference>
<protein>
    <submittedName>
        <fullName evidence="1">Uncharacterized protein</fullName>
    </submittedName>
</protein>
<keyword evidence="2" id="KW-1185">Reference proteome</keyword>
<organism evidence="1 2">
    <name type="scientific">Streptomyces chattanoogensis</name>
    <dbReference type="NCBI Taxonomy" id="66876"/>
    <lineage>
        <taxon>Bacteria</taxon>
        <taxon>Bacillati</taxon>
        <taxon>Actinomycetota</taxon>
        <taxon>Actinomycetes</taxon>
        <taxon>Kitasatosporales</taxon>
        <taxon>Streptomycetaceae</taxon>
        <taxon>Streptomyces</taxon>
    </lineage>
</organism>
<dbReference type="RefSeq" id="WP_157878454.1">
    <property type="nucleotide sequence ID" value="NZ_LGKG01000084.1"/>
</dbReference>